<dbReference type="GO" id="GO:0000139">
    <property type="term" value="C:Golgi membrane"/>
    <property type="evidence" value="ECO:0007669"/>
    <property type="project" value="TreeGrafter"/>
</dbReference>
<dbReference type="FunCoup" id="A0A7M7MAA6">
    <property type="interactions" value="1641"/>
</dbReference>
<evidence type="ECO:0000313" key="5">
    <source>
        <dbReference type="Proteomes" id="UP000594260"/>
    </source>
</evidence>
<dbReference type="Pfam" id="PF13897">
    <property type="entry name" value="GOLD_2"/>
    <property type="match status" value="1"/>
</dbReference>
<dbReference type="GeneID" id="111250449"/>
<keyword evidence="1" id="KW-0007">Acetylation</keyword>
<dbReference type="FunFam" id="1.20.80.10:FF:000017">
    <property type="entry name" value="Golgi resident protein GCP60"/>
    <property type="match status" value="1"/>
</dbReference>
<dbReference type="SUPFAM" id="SSF47027">
    <property type="entry name" value="Acyl-CoA binding protein"/>
    <property type="match status" value="1"/>
</dbReference>
<dbReference type="InterPro" id="IPR014352">
    <property type="entry name" value="FERM/acyl-CoA-bd_prot_sf"/>
</dbReference>
<dbReference type="InterPro" id="IPR009038">
    <property type="entry name" value="GOLD_dom"/>
</dbReference>
<dbReference type="GO" id="GO:0000062">
    <property type="term" value="F:fatty-acyl-CoA binding"/>
    <property type="evidence" value="ECO:0007669"/>
    <property type="project" value="InterPro"/>
</dbReference>
<dbReference type="Gene3D" id="2.60.120.680">
    <property type="entry name" value="GOLD domain"/>
    <property type="match status" value="1"/>
</dbReference>
<dbReference type="PROSITE" id="PS51228">
    <property type="entry name" value="ACB_2"/>
    <property type="match status" value="1"/>
</dbReference>
<dbReference type="KEGG" id="vde:111250449"/>
<dbReference type="PANTHER" id="PTHR22973:SF12">
    <property type="entry name" value="LD35087P"/>
    <property type="match status" value="1"/>
</dbReference>
<protein>
    <recommendedName>
        <fullName evidence="3">ACB domain-containing protein</fullName>
    </recommendedName>
</protein>
<dbReference type="SUPFAM" id="SSF101576">
    <property type="entry name" value="Supernatant protein factor (SPF), C-terminal domain"/>
    <property type="match status" value="1"/>
</dbReference>
<dbReference type="InterPro" id="IPR036598">
    <property type="entry name" value="GOLD_dom_sf"/>
</dbReference>
<evidence type="ECO:0000256" key="1">
    <source>
        <dbReference type="ARBA" id="ARBA00022990"/>
    </source>
</evidence>
<dbReference type="EnsemblMetazoa" id="XM_022805740">
    <property type="protein sequence ID" value="XP_022661475"/>
    <property type="gene ID" value="LOC111250449"/>
</dbReference>
<dbReference type="Proteomes" id="UP000594260">
    <property type="component" value="Unplaced"/>
</dbReference>
<keyword evidence="5" id="KW-1185">Reference proteome</keyword>
<dbReference type="InParanoid" id="A0A7M7MAA6"/>
<proteinExistence type="predicted"/>
<dbReference type="OrthoDB" id="5839451at2759"/>
<feature type="compositionally biased region" description="Polar residues" evidence="2">
    <location>
        <begin position="375"/>
        <end position="396"/>
    </location>
</feature>
<feature type="compositionally biased region" description="Polar residues" evidence="2">
    <location>
        <begin position="40"/>
        <end position="50"/>
    </location>
</feature>
<feature type="region of interest" description="Disordered" evidence="2">
    <location>
        <begin position="361"/>
        <end position="441"/>
    </location>
</feature>
<feature type="region of interest" description="Disordered" evidence="2">
    <location>
        <begin position="1"/>
        <end position="51"/>
    </location>
</feature>
<organism evidence="4 5">
    <name type="scientific">Varroa destructor</name>
    <name type="common">Honeybee mite</name>
    <dbReference type="NCBI Taxonomy" id="109461"/>
    <lineage>
        <taxon>Eukaryota</taxon>
        <taxon>Metazoa</taxon>
        <taxon>Ecdysozoa</taxon>
        <taxon>Arthropoda</taxon>
        <taxon>Chelicerata</taxon>
        <taxon>Arachnida</taxon>
        <taxon>Acari</taxon>
        <taxon>Parasitiformes</taxon>
        <taxon>Mesostigmata</taxon>
        <taxon>Gamasina</taxon>
        <taxon>Dermanyssoidea</taxon>
        <taxon>Varroidae</taxon>
        <taxon>Varroa</taxon>
    </lineage>
</organism>
<feature type="region of interest" description="Disordered" evidence="2">
    <location>
        <begin position="184"/>
        <end position="221"/>
    </location>
</feature>
<feature type="compositionally biased region" description="Acidic residues" evidence="2">
    <location>
        <begin position="431"/>
        <end position="440"/>
    </location>
</feature>
<dbReference type="RefSeq" id="XP_022661475.1">
    <property type="nucleotide sequence ID" value="XM_022805740.1"/>
</dbReference>
<dbReference type="PANTHER" id="PTHR22973">
    <property type="entry name" value="LD35087P"/>
    <property type="match status" value="1"/>
</dbReference>
<name>A0A7M7MAA6_VARDE</name>
<feature type="domain" description="ACB" evidence="3">
    <location>
        <begin position="85"/>
        <end position="176"/>
    </location>
</feature>
<evidence type="ECO:0000313" key="4">
    <source>
        <dbReference type="EnsemblMetazoa" id="XP_022661475"/>
    </source>
</evidence>
<sequence length="514" mass="55926">MANAPLMGNAESAPAVHSKPTTLGVVGGSIPPTPNGPPRENSTTIVSGSDNGAPGTFASALTISPDIAPSTTTSDEFVAEWGFDLNELYRMARSFFCQNEGKAFHVSYEDKLKLIAYTQQERHGPYDEGKCEPVGYLDLIGQDRREAWLELGHMNAHTAKQEFVALLHDRCPLFRPFVCAHKASKQTKRNEHAPGAAGDTRSPDSSPSSPSHYPLLGTVDGTGPNETMIKAVLNQQTLEQFSTYAAQQAPNDERQQKTIIAQLQEEHFKQYMKTLAEQTAALSLNNGRRAQPTSTGLNTALTSGPVPSPVLSTSSPNHLQCGYSNSGGVSPQSMKTVITHSTELQLYEDSQQNNQHRPEVLISRPPHDASHHQVMMSTPSDRGQPDQTSQGSTPDQGASLLHQHQSHEHQHGHVHHGGSGDHAESQTGSGDAEDSDEDESSLVSIVDLSMWTRGDIVEFKECIRQEGGDSIIKVGHGETVTVRVPTHDDGHSIFWEFATDHYDIGELLDMLQLE</sequence>
<dbReference type="InterPro" id="IPR000582">
    <property type="entry name" value="Acyl-CoA-binding_protein"/>
</dbReference>
<dbReference type="AlphaFoldDB" id="A0A7M7MAA6"/>
<evidence type="ECO:0000256" key="2">
    <source>
        <dbReference type="SAM" id="MobiDB-lite"/>
    </source>
</evidence>
<evidence type="ECO:0000259" key="3">
    <source>
        <dbReference type="PROSITE" id="PS51228"/>
    </source>
</evidence>
<dbReference type="InterPro" id="IPR035984">
    <property type="entry name" value="Acyl-CoA-binding_sf"/>
</dbReference>
<dbReference type="Pfam" id="PF00887">
    <property type="entry name" value="ACBP"/>
    <property type="match status" value="1"/>
</dbReference>
<accession>A0A7M7MAA6</accession>
<reference evidence="4" key="1">
    <citation type="submission" date="2021-01" db="UniProtKB">
        <authorList>
            <consortium name="EnsemblMetazoa"/>
        </authorList>
    </citation>
    <scope>IDENTIFICATION</scope>
</reference>
<dbReference type="InterPro" id="IPR052269">
    <property type="entry name" value="Golgi-PI4KB_interaction"/>
</dbReference>
<dbReference type="OMA" id="CSLFAPY"/>
<dbReference type="Gene3D" id="1.20.80.10">
    <property type="match status" value="1"/>
</dbReference>